<dbReference type="Gene3D" id="3.20.200.10">
    <property type="entry name" value="MHCK/EF2 kinase"/>
    <property type="match status" value="1"/>
</dbReference>
<dbReference type="EMBL" id="JACGCI010000024">
    <property type="protein sequence ID" value="KAF6756962.1"/>
    <property type="molecule type" value="Genomic_DNA"/>
</dbReference>
<dbReference type="InterPro" id="IPR004166">
    <property type="entry name" value="a-kinase_dom"/>
</dbReference>
<dbReference type="Proteomes" id="UP000521943">
    <property type="component" value="Unassembled WGS sequence"/>
</dbReference>
<comment type="caution">
    <text evidence="5">The sequence shown here is derived from an EMBL/GenBank/DDBJ whole genome shotgun (WGS) entry which is preliminary data.</text>
</comment>
<feature type="non-terminal residue" evidence="5">
    <location>
        <position position="184"/>
    </location>
</feature>
<dbReference type="Pfam" id="PF02816">
    <property type="entry name" value="Alpha_kinase"/>
    <property type="match status" value="1"/>
</dbReference>
<sequence>IIQECNILYWCSTILTLTYHFIDSKMQEKGDPPFRIPRLRFVKSGFCYAKSDSSKINRGYILEENITGRFVKYIGSLFPRPTTRGGTQLLSEAELETAEFLCFTQHVQYLQTKGYGYISDYQGEYSHLRSSSADYFRNLGKNLFGPGNFPEGFGRFTTEHECNGYCRWFELVPLVWPATASSRH</sequence>
<evidence type="ECO:0000256" key="2">
    <source>
        <dbReference type="ARBA" id="ARBA00022679"/>
    </source>
</evidence>
<organism evidence="5 6">
    <name type="scientific">Ephemerocybe angulata</name>
    <dbReference type="NCBI Taxonomy" id="980116"/>
    <lineage>
        <taxon>Eukaryota</taxon>
        <taxon>Fungi</taxon>
        <taxon>Dikarya</taxon>
        <taxon>Basidiomycota</taxon>
        <taxon>Agaricomycotina</taxon>
        <taxon>Agaricomycetes</taxon>
        <taxon>Agaricomycetidae</taxon>
        <taxon>Agaricales</taxon>
        <taxon>Agaricineae</taxon>
        <taxon>Psathyrellaceae</taxon>
        <taxon>Ephemerocybe</taxon>
    </lineage>
</organism>
<dbReference type="GO" id="GO:0005524">
    <property type="term" value="F:ATP binding"/>
    <property type="evidence" value="ECO:0007669"/>
    <property type="project" value="InterPro"/>
</dbReference>
<evidence type="ECO:0000256" key="1">
    <source>
        <dbReference type="ARBA" id="ARBA00022527"/>
    </source>
</evidence>
<reference evidence="5 6" key="1">
    <citation type="submission" date="2020-07" db="EMBL/GenBank/DDBJ databases">
        <title>Comparative genomics of pyrophilous fungi reveals a link between fire events and developmental genes.</title>
        <authorList>
            <consortium name="DOE Joint Genome Institute"/>
            <person name="Steindorff A.S."/>
            <person name="Carver A."/>
            <person name="Calhoun S."/>
            <person name="Stillman K."/>
            <person name="Liu H."/>
            <person name="Lipzen A."/>
            <person name="Pangilinan J."/>
            <person name="Labutti K."/>
            <person name="Bruns T.D."/>
            <person name="Grigoriev I.V."/>
        </authorList>
    </citation>
    <scope>NUCLEOTIDE SEQUENCE [LARGE SCALE GENOMIC DNA]</scope>
    <source>
        <strain evidence="5 6">CBS 144469</strain>
    </source>
</reference>
<gene>
    <name evidence="5" type="ORF">DFP72DRAFT_809735</name>
</gene>
<keyword evidence="2" id="KW-0808">Transferase</keyword>
<dbReference type="OrthoDB" id="301415at2759"/>
<proteinExistence type="predicted"/>
<dbReference type="PROSITE" id="PS51158">
    <property type="entry name" value="ALPHA_KINASE"/>
    <property type="match status" value="1"/>
</dbReference>
<dbReference type="InterPro" id="IPR011009">
    <property type="entry name" value="Kinase-like_dom_sf"/>
</dbReference>
<name>A0A8H6MAE6_9AGAR</name>
<feature type="domain" description="Alpha-type protein kinase" evidence="4">
    <location>
        <begin position="1"/>
        <end position="174"/>
    </location>
</feature>
<keyword evidence="1" id="KW-0723">Serine/threonine-protein kinase</keyword>
<evidence type="ECO:0000259" key="4">
    <source>
        <dbReference type="PROSITE" id="PS51158"/>
    </source>
</evidence>
<protein>
    <recommendedName>
        <fullName evidence="4">Alpha-type protein kinase domain-containing protein</fullName>
    </recommendedName>
</protein>
<evidence type="ECO:0000313" key="5">
    <source>
        <dbReference type="EMBL" id="KAF6756962.1"/>
    </source>
</evidence>
<keyword evidence="3" id="KW-0418">Kinase</keyword>
<dbReference type="SUPFAM" id="SSF56112">
    <property type="entry name" value="Protein kinase-like (PK-like)"/>
    <property type="match status" value="1"/>
</dbReference>
<accession>A0A8H6MAE6</accession>
<evidence type="ECO:0000313" key="6">
    <source>
        <dbReference type="Proteomes" id="UP000521943"/>
    </source>
</evidence>
<keyword evidence="6" id="KW-1185">Reference proteome</keyword>
<dbReference type="AlphaFoldDB" id="A0A8H6MAE6"/>
<evidence type="ECO:0000256" key="3">
    <source>
        <dbReference type="ARBA" id="ARBA00022777"/>
    </source>
</evidence>
<dbReference type="GO" id="GO:0004674">
    <property type="term" value="F:protein serine/threonine kinase activity"/>
    <property type="evidence" value="ECO:0007669"/>
    <property type="project" value="UniProtKB-KW"/>
</dbReference>